<feature type="region of interest" description="Disordered" evidence="3">
    <location>
        <begin position="241"/>
        <end position="261"/>
    </location>
</feature>
<dbReference type="RefSeq" id="WP_265384381.1">
    <property type="nucleotide sequence ID" value="NZ_CP110615.1"/>
</dbReference>
<evidence type="ECO:0000313" key="4">
    <source>
        <dbReference type="EMBL" id="UZJ26277.1"/>
    </source>
</evidence>
<evidence type="ECO:0000256" key="1">
    <source>
        <dbReference type="ARBA" id="ARBA00006484"/>
    </source>
</evidence>
<keyword evidence="5" id="KW-1185">Reference proteome</keyword>
<dbReference type="PANTHER" id="PTHR43180">
    <property type="entry name" value="3-OXOACYL-(ACYL-CARRIER-PROTEIN) REDUCTASE (AFU_ORTHOLOGUE AFUA_6G11210)"/>
    <property type="match status" value="1"/>
</dbReference>
<reference evidence="4" key="1">
    <citation type="submission" date="2022-10" db="EMBL/GenBank/DDBJ databases">
        <title>Rhodococcus sp.75.</title>
        <authorList>
            <person name="Sun M."/>
        </authorList>
    </citation>
    <scope>NUCLEOTIDE SEQUENCE</scope>
    <source>
        <strain evidence="4">75</strain>
    </source>
</reference>
<dbReference type="Pfam" id="PF00106">
    <property type="entry name" value="adh_short"/>
    <property type="match status" value="1"/>
</dbReference>
<keyword evidence="2" id="KW-0560">Oxidoreductase</keyword>
<dbReference type="EMBL" id="CP110615">
    <property type="protein sequence ID" value="UZJ26277.1"/>
    <property type="molecule type" value="Genomic_DNA"/>
</dbReference>
<dbReference type="PANTHER" id="PTHR43180:SF66">
    <property type="entry name" value="SHORT-CHAIN DEHYDROGENASE_REDUCTASE FAMILY PROTEIN"/>
    <property type="match status" value="1"/>
</dbReference>
<comment type="similarity">
    <text evidence="1">Belongs to the short-chain dehydrogenases/reductases (SDR) family.</text>
</comment>
<dbReference type="Proteomes" id="UP001164965">
    <property type="component" value="Chromosome"/>
</dbReference>
<evidence type="ECO:0000313" key="5">
    <source>
        <dbReference type="Proteomes" id="UP001164965"/>
    </source>
</evidence>
<dbReference type="PRINTS" id="PR00081">
    <property type="entry name" value="GDHRDH"/>
</dbReference>
<dbReference type="SUPFAM" id="SSF51735">
    <property type="entry name" value="NAD(P)-binding Rossmann-fold domains"/>
    <property type="match status" value="1"/>
</dbReference>
<dbReference type="InterPro" id="IPR002347">
    <property type="entry name" value="SDR_fam"/>
</dbReference>
<protein>
    <submittedName>
        <fullName evidence="4">SDR family NAD(P)-dependent oxidoreductase</fullName>
    </submittedName>
</protein>
<gene>
    <name evidence="4" type="ORF">RHODO2019_07700</name>
</gene>
<dbReference type="Gene3D" id="3.40.50.720">
    <property type="entry name" value="NAD(P)-binding Rossmann-like Domain"/>
    <property type="match status" value="1"/>
</dbReference>
<sequence length="261" mass="26741">MSYQDKVVLITGGGSGFGAAAARRLAAGGARVALLDRHTESVSAVAEEVDGFAIVGDVTDPDTSTRAVFETEERFGRLDVAFLNAGTVGGQLASDDALDLARYRAVVGVNLDAVVYGTCAAVPALRRAGGGQIVATASLAGLVAIPDDPVYTLTKHAVVGYVKAVGAQLAGEGIRVNALCPGFADTPLIADHRDAFVAASFPLLTTEDVVDALELVLAGEGTAECWFIQPGRESEPFRFRGVPGPRAGVTSQAPPAGALHP</sequence>
<name>A0ABY6P3Q1_9NOCA</name>
<evidence type="ECO:0000256" key="3">
    <source>
        <dbReference type="SAM" id="MobiDB-lite"/>
    </source>
</evidence>
<accession>A0ABY6P3Q1</accession>
<organism evidence="4 5">
    <name type="scientific">Rhodococcus antarcticus</name>
    <dbReference type="NCBI Taxonomy" id="2987751"/>
    <lineage>
        <taxon>Bacteria</taxon>
        <taxon>Bacillati</taxon>
        <taxon>Actinomycetota</taxon>
        <taxon>Actinomycetes</taxon>
        <taxon>Mycobacteriales</taxon>
        <taxon>Nocardiaceae</taxon>
        <taxon>Rhodococcus</taxon>
    </lineage>
</organism>
<dbReference type="InterPro" id="IPR036291">
    <property type="entry name" value="NAD(P)-bd_dom_sf"/>
</dbReference>
<evidence type="ECO:0000256" key="2">
    <source>
        <dbReference type="ARBA" id="ARBA00023002"/>
    </source>
</evidence>
<proteinExistence type="inferred from homology"/>